<evidence type="ECO:0000256" key="4">
    <source>
        <dbReference type="ARBA" id="ARBA00038388"/>
    </source>
</evidence>
<evidence type="ECO:0000259" key="5">
    <source>
        <dbReference type="PROSITE" id="PS50893"/>
    </source>
</evidence>
<dbReference type="OrthoDB" id="9782239at2"/>
<dbReference type="GO" id="GO:0016887">
    <property type="term" value="F:ATP hydrolysis activity"/>
    <property type="evidence" value="ECO:0007669"/>
    <property type="project" value="InterPro"/>
</dbReference>
<dbReference type="eggNOG" id="COG1136">
    <property type="taxonomic scope" value="Bacteria"/>
</dbReference>
<dbReference type="InterPro" id="IPR017911">
    <property type="entry name" value="MacB-like_ATP-bd"/>
</dbReference>
<dbReference type="PANTHER" id="PTHR42798:SF2">
    <property type="entry name" value="ABC TRANSPORTER ATP-BINDING PROTEIN MG467-RELATED"/>
    <property type="match status" value="1"/>
</dbReference>
<gene>
    <name evidence="6" type="ordered locus">DICTH_0470</name>
</gene>
<reference evidence="6 7" key="1">
    <citation type="journal article" date="2014" name="Genome Announc.">
        <title>Complete Genome Sequence of the Extreme Thermophile Dictyoglomus thermophilum H-6-12.</title>
        <authorList>
            <person name="Coil D.A."/>
            <person name="Badger J.H."/>
            <person name="Forberger H.C."/>
            <person name="Riggs F."/>
            <person name="Madupu R."/>
            <person name="Fedorova N."/>
            <person name="Ward N."/>
            <person name="Robb F.T."/>
            <person name="Eisen J.A."/>
        </authorList>
    </citation>
    <scope>NUCLEOTIDE SEQUENCE [LARGE SCALE GENOMIC DNA]</scope>
    <source>
        <strain evidence="7">ATCC 35947 / DSM 3960 / H-6-12</strain>
    </source>
</reference>
<sequence length="219" mass="24397">MIKVENLYKYYPMGKEKYPALKNINLSINKGEFVAIIGPSGSGKSTLLNIIGGLDKPSEGKVYVDGQDIFKLNDARISKYRNEKIGFVFQFFYLEPTYTVLENVMLPLIFSKSNSRELKAKEAIEKVGLTHKIGNKGNELSGGERQRVAIARAIVNNPSILLCDEPTGNLDSKTGISIMNLLKALNKEGKTIVLVTHNLEYLSFVDRVIKIKDGELEVN</sequence>
<keyword evidence="1" id="KW-0813">Transport</keyword>
<dbReference type="SMART" id="SM00382">
    <property type="entry name" value="AAA"/>
    <property type="match status" value="1"/>
</dbReference>
<dbReference type="CDD" id="cd03255">
    <property type="entry name" value="ABC_MJ0796_LolCDE_FtsE"/>
    <property type="match status" value="1"/>
</dbReference>
<dbReference type="Gene3D" id="3.40.50.300">
    <property type="entry name" value="P-loop containing nucleotide triphosphate hydrolases"/>
    <property type="match status" value="1"/>
</dbReference>
<dbReference type="EMBL" id="CP001146">
    <property type="protein sequence ID" value="ACI19805.1"/>
    <property type="molecule type" value="Genomic_DNA"/>
</dbReference>
<dbReference type="AlphaFoldDB" id="B5YCU4"/>
<dbReference type="Pfam" id="PF00005">
    <property type="entry name" value="ABC_tran"/>
    <property type="match status" value="1"/>
</dbReference>
<evidence type="ECO:0000256" key="3">
    <source>
        <dbReference type="ARBA" id="ARBA00022840"/>
    </source>
</evidence>
<dbReference type="Proteomes" id="UP000001733">
    <property type="component" value="Chromosome"/>
</dbReference>
<proteinExistence type="inferred from homology"/>
<dbReference type="RefSeq" id="WP_012548437.1">
    <property type="nucleotide sequence ID" value="NC_011297.1"/>
</dbReference>
<accession>B5YCU4</accession>
<dbReference type="GO" id="GO:0005524">
    <property type="term" value="F:ATP binding"/>
    <property type="evidence" value="ECO:0007669"/>
    <property type="project" value="UniProtKB-KW"/>
</dbReference>
<evidence type="ECO:0000313" key="7">
    <source>
        <dbReference type="Proteomes" id="UP000001733"/>
    </source>
</evidence>
<keyword evidence="2" id="KW-0547">Nucleotide-binding</keyword>
<keyword evidence="7" id="KW-1185">Reference proteome</keyword>
<comment type="similarity">
    <text evidence="4">Belongs to the ABC transporter superfamily. Macrolide exporter (TC 3.A.1.122) family.</text>
</comment>
<dbReference type="KEGG" id="dth:DICTH_0470"/>
<dbReference type="STRING" id="309799.DICTH_0470"/>
<dbReference type="InterPro" id="IPR003439">
    <property type="entry name" value="ABC_transporter-like_ATP-bd"/>
</dbReference>
<dbReference type="GO" id="GO:0022857">
    <property type="term" value="F:transmembrane transporter activity"/>
    <property type="evidence" value="ECO:0007669"/>
    <property type="project" value="UniProtKB-ARBA"/>
</dbReference>
<evidence type="ECO:0000256" key="1">
    <source>
        <dbReference type="ARBA" id="ARBA00022448"/>
    </source>
</evidence>
<name>B5YCU4_DICT6</name>
<dbReference type="InterPro" id="IPR003593">
    <property type="entry name" value="AAA+_ATPase"/>
</dbReference>
<dbReference type="InterPro" id="IPR017871">
    <property type="entry name" value="ABC_transporter-like_CS"/>
</dbReference>
<dbReference type="PaxDb" id="309799-DICTH_0470"/>
<organism evidence="6 7">
    <name type="scientific">Dictyoglomus thermophilum (strain ATCC 35947 / DSM 3960 / H-6-12)</name>
    <dbReference type="NCBI Taxonomy" id="309799"/>
    <lineage>
        <taxon>Bacteria</taxon>
        <taxon>Pseudomonadati</taxon>
        <taxon>Dictyoglomota</taxon>
        <taxon>Dictyoglomia</taxon>
        <taxon>Dictyoglomales</taxon>
        <taxon>Dictyoglomaceae</taxon>
        <taxon>Dictyoglomus</taxon>
    </lineage>
</organism>
<evidence type="ECO:0000313" key="6">
    <source>
        <dbReference type="EMBL" id="ACI19805.1"/>
    </source>
</evidence>
<dbReference type="SUPFAM" id="SSF52540">
    <property type="entry name" value="P-loop containing nucleoside triphosphate hydrolases"/>
    <property type="match status" value="1"/>
</dbReference>
<feature type="domain" description="ABC transporter" evidence="5">
    <location>
        <begin position="2"/>
        <end position="218"/>
    </location>
</feature>
<dbReference type="PROSITE" id="PS50893">
    <property type="entry name" value="ABC_TRANSPORTER_2"/>
    <property type="match status" value="1"/>
</dbReference>
<evidence type="ECO:0000256" key="2">
    <source>
        <dbReference type="ARBA" id="ARBA00022741"/>
    </source>
</evidence>
<keyword evidence="3" id="KW-0067">ATP-binding</keyword>
<dbReference type="PROSITE" id="PS00211">
    <property type="entry name" value="ABC_TRANSPORTER_1"/>
    <property type="match status" value="1"/>
</dbReference>
<dbReference type="PANTHER" id="PTHR42798">
    <property type="entry name" value="LIPOPROTEIN-RELEASING SYSTEM ATP-BINDING PROTEIN LOLD"/>
    <property type="match status" value="1"/>
</dbReference>
<dbReference type="HOGENOM" id="CLU_000604_1_22_0"/>
<dbReference type="InterPro" id="IPR027417">
    <property type="entry name" value="P-loop_NTPase"/>
</dbReference>
<protein>
    <submittedName>
        <fullName evidence="6">ABC-type transporter, ATPase component</fullName>
    </submittedName>
</protein>
<dbReference type="GO" id="GO:0098796">
    <property type="term" value="C:membrane protein complex"/>
    <property type="evidence" value="ECO:0007669"/>
    <property type="project" value="UniProtKB-ARBA"/>
</dbReference>
<dbReference type="FunFam" id="3.40.50.300:FF:000032">
    <property type="entry name" value="Export ABC transporter ATP-binding protein"/>
    <property type="match status" value="1"/>
</dbReference>